<dbReference type="SUPFAM" id="SSF55811">
    <property type="entry name" value="Nudix"/>
    <property type="match status" value="1"/>
</dbReference>
<dbReference type="PANTHER" id="PTHR43046:SF2">
    <property type="entry name" value="8-OXO-DGTP DIPHOSPHATASE-RELATED"/>
    <property type="match status" value="1"/>
</dbReference>
<proteinExistence type="inferred from homology"/>
<dbReference type="InterPro" id="IPR020084">
    <property type="entry name" value="NUDIX_hydrolase_CS"/>
</dbReference>
<evidence type="ECO:0000313" key="5">
    <source>
        <dbReference type="EMBL" id="OGE37087.1"/>
    </source>
</evidence>
<accession>A0A1F5K825</accession>
<evidence type="ECO:0000259" key="4">
    <source>
        <dbReference type="PROSITE" id="PS51462"/>
    </source>
</evidence>
<comment type="caution">
    <text evidence="5">The sequence shown here is derived from an EMBL/GenBank/DDBJ whole genome shotgun (WGS) entry which is preliminary data.</text>
</comment>
<evidence type="ECO:0000256" key="2">
    <source>
        <dbReference type="ARBA" id="ARBA00022801"/>
    </source>
</evidence>
<dbReference type="InterPro" id="IPR000086">
    <property type="entry name" value="NUDIX_hydrolase_dom"/>
</dbReference>
<dbReference type="PROSITE" id="PS51462">
    <property type="entry name" value="NUDIX"/>
    <property type="match status" value="1"/>
</dbReference>
<dbReference type="Proteomes" id="UP000176405">
    <property type="component" value="Unassembled WGS sequence"/>
</dbReference>
<dbReference type="PRINTS" id="PR00502">
    <property type="entry name" value="NUDIXFAMILY"/>
</dbReference>
<evidence type="ECO:0000256" key="1">
    <source>
        <dbReference type="ARBA" id="ARBA00001946"/>
    </source>
</evidence>
<dbReference type="InterPro" id="IPR020476">
    <property type="entry name" value="Nudix_hydrolase"/>
</dbReference>
<reference evidence="5 6" key="1">
    <citation type="journal article" date="2016" name="Nat. Commun.">
        <title>Thousands of microbial genomes shed light on interconnected biogeochemical processes in an aquifer system.</title>
        <authorList>
            <person name="Anantharaman K."/>
            <person name="Brown C.T."/>
            <person name="Hug L.A."/>
            <person name="Sharon I."/>
            <person name="Castelle C.J."/>
            <person name="Probst A.J."/>
            <person name="Thomas B.C."/>
            <person name="Singh A."/>
            <person name="Wilkins M.J."/>
            <person name="Karaoz U."/>
            <person name="Brodie E.L."/>
            <person name="Williams K.H."/>
            <person name="Hubbard S.S."/>
            <person name="Banfield J.F."/>
        </authorList>
    </citation>
    <scope>NUCLEOTIDE SEQUENCE [LARGE SCALE GENOMIC DNA]</scope>
</reference>
<comment type="cofactor">
    <cofactor evidence="1">
        <name>Mg(2+)</name>
        <dbReference type="ChEBI" id="CHEBI:18420"/>
    </cofactor>
</comment>
<dbReference type="CDD" id="cd02883">
    <property type="entry name" value="NUDIX_Hydrolase"/>
    <property type="match status" value="1"/>
</dbReference>
<sequence length="163" mass="18430">MDGVIGIVFNDRRDQILLVKRRDVPVWVLPGGGIEKGETPEKAIVREVFEETGYKTGVLRKVAEYTHTKSGRKSLVYECEILSGKARTSDESKAVRFFSIGHLQDKIYPLHSGWIQDGLTNQKKVIRASYVGVTSAMLLRQLFSHPVVVFRYLLVKIGLRINT</sequence>
<keyword evidence="2 3" id="KW-0378">Hydrolase</keyword>
<feature type="domain" description="Nudix hydrolase" evidence="4">
    <location>
        <begin position="1"/>
        <end position="123"/>
    </location>
</feature>
<dbReference type="EMBL" id="MFDH01000001">
    <property type="protein sequence ID" value="OGE37087.1"/>
    <property type="molecule type" value="Genomic_DNA"/>
</dbReference>
<evidence type="ECO:0000313" key="6">
    <source>
        <dbReference type="Proteomes" id="UP000176405"/>
    </source>
</evidence>
<dbReference type="PROSITE" id="PS00893">
    <property type="entry name" value="NUDIX_BOX"/>
    <property type="match status" value="1"/>
</dbReference>
<dbReference type="STRING" id="1797780.A3E45_02235"/>
<name>A0A1F5K825_9BACT</name>
<dbReference type="PANTHER" id="PTHR43046">
    <property type="entry name" value="GDP-MANNOSE MANNOSYL HYDROLASE"/>
    <property type="match status" value="1"/>
</dbReference>
<gene>
    <name evidence="5" type="ORF">A3E45_02235</name>
</gene>
<dbReference type="Pfam" id="PF00293">
    <property type="entry name" value="NUDIX"/>
    <property type="match status" value="1"/>
</dbReference>
<protein>
    <recommendedName>
        <fullName evidence="4">Nudix hydrolase domain-containing protein</fullName>
    </recommendedName>
</protein>
<dbReference type="InterPro" id="IPR015797">
    <property type="entry name" value="NUDIX_hydrolase-like_dom_sf"/>
</dbReference>
<dbReference type="GO" id="GO:0016787">
    <property type="term" value="F:hydrolase activity"/>
    <property type="evidence" value="ECO:0007669"/>
    <property type="project" value="UniProtKB-KW"/>
</dbReference>
<evidence type="ECO:0000256" key="3">
    <source>
        <dbReference type="RuleBase" id="RU003476"/>
    </source>
</evidence>
<dbReference type="Gene3D" id="3.90.79.10">
    <property type="entry name" value="Nucleoside Triphosphate Pyrophosphohydrolase"/>
    <property type="match status" value="1"/>
</dbReference>
<organism evidence="5 6">
    <name type="scientific">Candidatus Daviesbacteria bacterium RIFCSPHIGHO2_12_FULL_43_11</name>
    <dbReference type="NCBI Taxonomy" id="1797780"/>
    <lineage>
        <taxon>Bacteria</taxon>
        <taxon>Candidatus Daviesiibacteriota</taxon>
    </lineage>
</organism>
<comment type="similarity">
    <text evidence="3">Belongs to the Nudix hydrolase family.</text>
</comment>
<dbReference type="AlphaFoldDB" id="A0A1F5K825"/>